<keyword evidence="2" id="KW-1185">Reference proteome</keyword>
<name>A0A502EBQ9_9FLAO</name>
<dbReference type="SUPFAM" id="SSF49478">
    <property type="entry name" value="Cna protein B-type domain"/>
    <property type="match status" value="1"/>
</dbReference>
<dbReference type="EMBL" id="RCZH01000018">
    <property type="protein sequence ID" value="TPG34847.1"/>
    <property type="molecule type" value="Genomic_DNA"/>
</dbReference>
<reference evidence="1 2" key="1">
    <citation type="journal article" date="2019" name="Environ. Microbiol.">
        <title>Species interactions and distinct microbial communities in high Arctic permafrost affected cryosols are associated with the CH4 and CO2 gas fluxes.</title>
        <authorList>
            <person name="Altshuler I."/>
            <person name="Hamel J."/>
            <person name="Turney S."/>
            <person name="Magnuson E."/>
            <person name="Levesque R."/>
            <person name="Greer C."/>
            <person name="Whyte L.G."/>
        </authorList>
    </citation>
    <scope>NUCLEOTIDE SEQUENCE [LARGE SCALE GENOMIC DNA]</scope>
    <source>
        <strain evidence="1 2">42</strain>
    </source>
</reference>
<comment type="caution">
    <text evidence="1">The sequence shown here is derived from an EMBL/GenBank/DDBJ whole genome shotgun (WGS) entry which is preliminary data.</text>
</comment>
<organism evidence="1 2">
    <name type="scientific">Flavobacterium pectinovorum</name>
    <dbReference type="NCBI Taxonomy" id="29533"/>
    <lineage>
        <taxon>Bacteria</taxon>
        <taxon>Pseudomonadati</taxon>
        <taxon>Bacteroidota</taxon>
        <taxon>Flavobacteriia</taxon>
        <taxon>Flavobacteriales</taxon>
        <taxon>Flavobacteriaceae</taxon>
        <taxon>Flavobacterium</taxon>
    </lineage>
</organism>
<evidence type="ECO:0008006" key="3">
    <source>
        <dbReference type="Google" id="ProtNLM"/>
    </source>
</evidence>
<proteinExistence type="predicted"/>
<gene>
    <name evidence="1" type="ORF">EAH81_22505</name>
</gene>
<sequence length="836" mass="94774">MAGSGMTCKAQTITDYDEISVSFNIQRVGTAEMPTLIYNEIAYIPVVDLFDFLKINIVSRNLDALSGTFIHPNSAFLFDVPNNRIVYQGKNFDLKPNSLIRTTTNLYLRSDYFYEIFGLNCLFNFRSLSVVISTDLELPVMREMRLEQMRNNLNKLQGVFKTDVFVGRKNPSFYFGTADYSFVTSAGNNETPTDTRASLGVGGIVAGGETNVILNYQSNISFSNRQQYFLWRYVDNDQTFAKQFLAGNIRGQSISSIYAPIVGVQVTNAPTIYRRSFGTYTINNYTEPNWTVELYVNGVLINYIKADAAGFYTFKVPLVYGNTAVKLRFYGPFGEERSTEENINIPFNFLPKGEFEYTVSAGIVEDGQNTRFGRFSSNYGFNKNITVGAGFEYLSSITSGTEIPYVNTSFRLFPNLLISGEYDYNVRSKAVLSYNLASGLQFEMYNYWYKRGQTAINNTFIEDHKAILSFPFRGRHYAAYTRLSWQDIRLENTHYSATEWMLSTVVGNVNASANTFGLFFPNKACYLYTNYAVGIRSFRNMLITQQLQYEYSSKKVMTIKTELEKRIFINGYVNLSYEKNFISEISYVEFGLRYDFAFAQTRFSMRKTNDVYRTLQSINGSLIHDGRSGITDFNNYTSIGKGAVLLIPYLDMNGNMRRDNDEPNVQGLKVIVNAGRTERSAKDGSILIKDLEAYGNLNIELDPSGFERVAWSLVKKNYTVVVEPNFVKNIEVPVSVFGEVGGRVFVVDNQDEKGIAGIVITIYNDKSKNIAEITSEADGYFSYLGLLPGNYKAKINTMKLEKMGLTTDSTSFEFKILRSTEGTLIDNIKFKLIPVK</sequence>
<dbReference type="Gene3D" id="2.60.40.10">
    <property type="entry name" value="Immunoglobulins"/>
    <property type="match status" value="1"/>
</dbReference>
<evidence type="ECO:0000313" key="1">
    <source>
        <dbReference type="EMBL" id="TPG34847.1"/>
    </source>
</evidence>
<evidence type="ECO:0000313" key="2">
    <source>
        <dbReference type="Proteomes" id="UP000319700"/>
    </source>
</evidence>
<protein>
    <recommendedName>
        <fullName evidence="3">Carboxypeptidase regulatory-like domain-containing protein</fullName>
    </recommendedName>
</protein>
<accession>A0A502EBQ9</accession>
<dbReference type="AlphaFoldDB" id="A0A502EBQ9"/>
<dbReference type="Proteomes" id="UP000319700">
    <property type="component" value="Unassembled WGS sequence"/>
</dbReference>
<dbReference type="InterPro" id="IPR013783">
    <property type="entry name" value="Ig-like_fold"/>
</dbReference>